<keyword evidence="1" id="KW-0472">Membrane</keyword>
<feature type="transmembrane region" description="Helical" evidence="1">
    <location>
        <begin position="6"/>
        <end position="25"/>
    </location>
</feature>
<evidence type="ECO:0000313" key="2">
    <source>
        <dbReference type="EMBL" id="PJJ80966.1"/>
    </source>
</evidence>
<protein>
    <submittedName>
        <fullName evidence="2">Uncharacterized protein</fullName>
    </submittedName>
</protein>
<name>A0A2M9D5H8_9MICO</name>
<dbReference type="AlphaFoldDB" id="A0A2M9D5H8"/>
<accession>A0A2M9D5H8</accession>
<reference evidence="2 3" key="1">
    <citation type="submission" date="2017-11" db="EMBL/GenBank/DDBJ databases">
        <title>Genomic Encyclopedia of Archaeal and Bacterial Type Strains, Phase II (KMG-II): From Individual Species to Whole Genera.</title>
        <authorList>
            <person name="Goeker M."/>
        </authorList>
    </citation>
    <scope>NUCLEOTIDE SEQUENCE [LARGE SCALE GENOMIC DNA]</scope>
    <source>
        <strain evidence="2 3">DSM 16400</strain>
    </source>
</reference>
<proteinExistence type="predicted"/>
<keyword evidence="3" id="KW-1185">Reference proteome</keyword>
<dbReference type="EMBL" id="PGFH01000001">
    <property type="protein sequence ID" value="PJJ80966.1"/>
    <property type="molecule type" value="Genomic_DNA"/>
</dbReference>
<evidence type="ECO:0000313" key="3">
    <source>
        <dbReference type="Proteomes" id="UP000231742"/>
    </source>
</evidence>
<keyword evidence="1" id="KW-0812">Transmembrane</keyword>
<sequence length="146" mass="17259">MEIFSSIVQGVTALAIIFAAWQLLFHSRQMHREFEQLYVTRYWVLMDQRSAGFTITGRARKEDRPVVRGYLQLCEDEIDLRRLGRVTDNTWEFWAGATLDQVAAPAYSKELATLRRDDYQLLRELIRTEGADPLRRNWLWRKTHGL</sequence>
<comment type="caution">
    <text evidence="2">The sequence shown here is derived from an EMBL/GenBank/DDBJ whole genome shotgun (WGS) entry which is preliminary data.</text>
</comment>
<evidence type="ECO:0000256" key="1">
    <source>
        <dbReference type="SAM" id="Phobius"/>
    </source>
</evidence>
<dbReference type="OrthoDB" id="4314850at2"/>
<dbReference type="Proteomes" id="UP000231742">
    <property type="component" value="Unassembled WGS sequence"/>
</dbReference>
<keyword evidence="1" id="KW-1133">Transmembrane helix</keyword>
<gene>
    <name evidence="2" type="ORF">CLV85_0133</name>
</gene>
<dbReference type="RefSeq" id="WP_100387699.1">
    <property type="nucleotide sequence ID" value="NZ_BMZU01000001.1"/>
</dbReference>
<organism evidence="2 3">
    <name type="scientific">Salinibacterium amurskyense</name>
    <dbReference type="NCBI Taxonomy" id="205941"/>
    <lineage>
        <taxon>Bacteria</taxon>
        <taxon>Bacillati</taxon>
        <taxon>Actinomycetota</taxon>
        <taxon>Actinomycetes</taxon>
        <taxon>Micrococcales</taxon>
        <taxon>Microbacteriaceae</taxon>
        <taxon>Salinibacterium</taxon>
    </lineage>
</organism>